<dbReference type="Proteomes" id="UP000249390">
    <property type="component" value="Unassembled WGS sequence"/>
</dbReference>
<keyword evidence="4" id="KW-1133">Transmembrane helix</keyword>
<dbReference type="SUPFAM" id="SSF48452">
    <property type="entry name" value="TPR-like"/>
    <property type="match status" value="1"/>
</dbReference>
<dbReference type="InterPro" id="IPR050498">
    <property type="entry name" value="Ycf3"/>
</dbReference>
<dbReference type="PROSITE" id="PS50005">
    <property type="entry name" value="TPR"/>
    <property type="match status" value="1"/>
</dbReference>
<dbReference type="InterPro" id="IPR011990">
    <property type="entry name" value="TPR-like_helical_dom_sf"/>
</dbReference>
<protein>
    <submittedName>
        <fullName evidence="5">Uncharacterized protein</fullName>
    </submittedName>
</protein>
<evidence type="ECO:0000313" key="6">
    <source>
        <dbReference type="Proteomes" id="UP000249390"/>
    </source>
</evidence>
<feature type="transmembrane region" description="Helical" evidence="4">
    <location>
        <begin position="6"/>
        <end position="26"/>
    </location>
</feature>
<evidence type="ECO:0000256" key="2">
    <source>
        <dbReference type="ARBA" id="ARBA00022803"/>
    </source>
</evidence>
<evidence type="ECO:0000313" key="5">
    <source>
        <dbReference type="EMBL" id="RAL47082.1"/>
    </source>
</evidence>
<keyword evidence="2 3" id="KW-0802">TPR repeat</keyword>
<dbReference type="PANTHER" id="PTHR44858">
    <property type="entry name" value="TETRATRICOPEPTIDE REPEAT PROTEIN 6"/>
    <property type="match status" value="1"/>
</dbReference>
<keyword evidence="1" id="KW-0677">Repeat</keyword>
<dbReference type="Gene3D" id="1.25.40.10">
    <property type="entry name" value="Tetratricopeptide repeat domain"/>
    <property type="match status" value="1"/>
</dbReference>
<keyword evidence="6" id="KW-1185">Reference proteome</keyword>
<feature type="repeat" description="TPR" evidence="3">
    <location>
        <begin position="170"/>
        <end position="203"/>
    </location>
</feature>
<comment type="caution">
    <text evidence="5">The sequence shown here is derived from an EMBL/GenBank/DDBJ whole genome shotgun (WGS) entry which is preliminary data.</text>
</comment>
<dbReference type="AlphaFoldDB" id="A0A328DN40"/>
<dbReference type="InterPro" id="IPR019734">
    <property type="entry name" value="TPR_rpt"/>
</dbReference>
<keyword evidence="4" id="KW-0812">Transmembrane</keyword>
<evidence type="ECO:0000256" key="4">
    <source>
        <dbReference type="SAM" id="Phobius"/>
    </source>
</evidence>
<keyword evidence="4" id="KW-0472">Membrane</keyword>
<proteinExistence type="predicted"/>
<evidence type="ECO:0000256" key="1">
    <source>
        <dbReference type="ARBA" id="ARBA00022737"/>
    </source>
</evidence>
<reference evidence="5 6" key="1">
    <citation type="submission" date="2018-06" db="EMBL/GenBank/DDBJ databases">
        <title>The Genome of Cuscuta australis (Dodder) Provides Insight into the Evolution of Plant Parasitism.</title>
        <authorList>
            <person name="Liu H."/>
        </authorList>
    </citation>
    <scope>NUCLEOTIDE SEQUENCE [LARGE SCALE GENOMIC DNA]</scope>
    <source>
        <strain evidence="6">cv. Yunnan</strain>
        <tissue evidence="5">Vines</tissue>
    </source>
</reference>
<organism evidence="5 6">
    <name type="scientific">Cuscuta australis</name>
    <dbReference type="NCBI Taxonomy" id="267555"/>
    <lineage>
        <taxon>Eukaryota</taxon>
        <taxon>Viridiplantae</taxon>
        <taxon>Streptophyta</taxon>
        <taxon>Embryophyta</taxon>
        <taxon>Tracheophyta</taxon>
        <taxon>Spermatophyta</taxon>
        <taxon>Magnoliopsida</taxon>
        <taxon>eudicotyledons</taxon>
        <taxon>Gunneridae</taxon>
        <taxon>Pentapetalae</taxon>
        <taxon>asterids</taxon>
        <taxon>lamiids</taxon>
        <taxon>Solanales</taxon>
        <taxon>Convolvulaceae</taxon>
        <taxon>Cuscuteae</taxon>
        <taxon>Cuscuta</taxon>
        <taxon>Cuscuta subgen. Grammica</taxon>
        <taxon>Cuscuta sect. Cleistogrammica</taxon>
    </lineage>
</organism>
<dbReference type="EMBL" id="NQVE01000119">
    <property type="protein sequence ID" value="RAL47082.1"/>
    <property type="molecule type" value="Genomic_DNA"/>
</dbReference>
<evidence type="ECO:0000256" key="3">
    <source>
        <dbReference type="PROSITE-ProRule" id="PRU00339"/>
    </source>
</evidence>
<name>A0A328DN40_9ASTE</name>
<dbReference type="PANTHER" id="PTHR44858:SF1">
    <property type="entry name" value="UDP-N-ACETYLGLUCOSAMINE--PEPTIDE N-ACETYLGLUCOSAMINYLTRANSFERASE SPINDLY-RELATED"/>
    <property type="match status" value="1"/>
</dbReference>
<sequence>MWGDLLLQAALIFISIFAYLLMHNIPQKLFYELRIRSRSRTIQARRHFVLGAQRLDRARSAKELSPAMRISLAKSAEEEADKAIGLDTKDAALHLLKAMALEIQGFRTSALDSMDSALSPMAARSLSVTERAEALHKRAALRIAANRDGGVDSSAVADLEESVRLKGDDVKAICLLGECYEKKGLKEEARKTYEDALKIKPDCSAAENALSRLAS</sequence>
<dbReference type="Pfam" id="PF13181">
    <property type="entry name" value="TPR_8"/>
    <property type="match status" value="1"/>
</dbReference>
<dbReference type="SMART" id="SM00028">
    <property type="entry name" value="TPR"/>
    <property type="match status" value="1"/>
</dbReference>
<accession>A0A328DN40</accession>
<gene>
    <name evidence="5" type="ORF">DM860_017123</name>
</gene>